<keyword evidence="5" id="KW-0539">Nucleus</keyword>
<evidence type="ECO:0000256" key="2">
    <source>
        <dbReference type="ARBA" id="ARBA00023015"/>
    </source>
</evidence>
<name>W9RLF3_9ROSA</name>
<keyword evidence="2" id="KW-0805">Transcription regulation</keyword>
<dbReference type="GO" id="GO:0043565">
    <property type="term" value="F:sequence-specific DNA binding"/>
    <property type="evidence" value="ECO:0007669"/>
    <property type="project" value="InterPro"/>
</dbReference>
<evidence type="ECO:0000313" key="8">
    <source>
        <dbReference type="Proteomes" id="UP000030645"/>
    </source>
</evidence>
<evidence type="ECO:0000256" key="3">
    <source>
        <dbReference type="ARBA" id="ARBA00023125"/>
    </source>
</evidence>
<reference evidence="8" key="1">
    <citation type="submission" date="2013-01" db="EMBL/GenBank/DDBJ databases">
        <title>Draft Genome Sequence of a Mulberry Tree, Morus notabilis C.K. Schneid.</title>
        <authorList>
            <person name="He N."/>
            <person name="Zhao S."/>
        </authorList>
    </citation>
    <scope>NUCLEOTIDE SEQUENCE</scope>
</reference>
<evidence type="ECO:0000313" key="7">
    <source>
        <dbReference type="EMBL" id="EXB96548.1"/>
    </source>
</evidence>
<keyword evidence="8" id="KW-1185">Reference proteome</keyword>
<dbReference type="GO" id="GO:0005634">
    <property type="term" value="C:nucleus"/>
    <property type="evidence" value="ECO:0007669"/>
    <property type="project" value="UniProtKB-SubCell"/>
</dbReference>
<dbReference type="AlphaFoldDB" id="W9RLF3"/>
<evidence type="ECO:0000256" key="5">
    <source>
        <dbReference type="ARBA" id="ARBA00023242"/>
    </source>
</evidence>
<feature type="domain" description="WRKY" evidence="6">
    <location>
        <begin position="148"/>
        <end position="210"/>
    </location>
</feature>
<accession>W9RLF3</accession>
<dbReference type="PANTHER" id="PTHR31282">
    <property type="entry name" value="WRKY TRANSCRIPTION FACTOR 21-RELATED"/>
    <property type="match status" value="1"/>
</dbReference>
<dbReference type="STRING" id="981085.W9RLF3"/>
<dbReference type="Proteomes" id="UP000030645">
    <property type="component" value="Unassembled WGS sequence"/>
</dbReference>
<organism evidence="7 8">
    <name type="scientific">Morus notabilis</name>
    <dbReference type="NCBI Taxonomy" id="981085"/>
    <lineage>
        <taxon>Eukaryota</taxon>
        <taxon>Viridiplantae</taxon>
        <taxon>Streptophyta</taxon>
        <taxon>Embryophyta</taxon>
        <taxon>Tracheophyta</taxon>
        <taxon>Spermatophyta</taxon>
        <taxon>Magnoliopsida</taxon>
        <taxon>eudicotyledons</taxon>
        <taxon>Gunneridae</taxon>
        <taxon>Pentapetalae</taxon>
        <taxon>rosids</taxon>
        <taxon>fabids</taxon>
        <taxon>Rosales</taxon>
        <taxon>Moraceae</taxon>
        <taxon>Moreae</taxon>
        <taxon>Morus</taxon>
    </lineage>
</organism>
<keyword evidence="3" id="KW-0238">DNA-binding</keyword>
<dbReference type="InterPro" id="IPR036576">
    <property type="entry name" value="WRKY_dom_sf"/>
</dbReference>
<evidence type="ECO:0000256" key="4">
    <source>
        <dbReference type="ARBA" id="ARBA00023163"/>
    </source>
</evidence>
<sequence length="346" mass="38173">MEDYNAALSLILQGCKLAKELESNVENPASEPSALASFCDEIVKVLDEARGRLRNDHHQDHAGDDQMQMNVHDANLHEWLMRSNSCYADQAMDMTAHDQDMSGNKMGSTVPFLVSSIGQRPRRRKDDAETRIVNMAAPQIGNTEIPPDDGYTWRKYGQKEIMGSKYPRGYYRCTHQKLYDCPAKKQVQRLDHDPSTFEVIYHSHHTCHMSATAPSMLPSQPIIISQDMTHTVAGSTVTTTSSAEPLMSNITSSTSSVPLGRWLSVEFSTALGHGTGTSSGACTSGTGASTGRYNKDQVSHDQFPVVDMADVMFNFGSSSTSNSMDFLFPSVEEKNNDNKGTRKMSD</sequence>
<dbReference type="InterPro" id="IPR044810">
    <property type="entry name" value="WRKY_plant"/>
</dbReference>
<dbReference type="Gene3D" id="2.20.25.80">
    <property type="entry name" value="WRKY domain"/>
    <property type="match status" value="1"/>
</dbReference>
<dbReference type="InterPro" id="IPR003657">
    <property type="entry name" value="WRKY_dom"/>
</dbReference>
<evidence type="ECO:0000259" key="6">
    <source>
        <dbReference type="PROSITE" id="PS50811"/>
    </source>
</evidence>
<gene>
    <name evidence="7" type="ORF">L484_011258</name>
</gene>
<dbReference type="eggNOG" id="ENOG502RSM6">
    <property type="taxonomic scope" value="Eukaryota"/>
</dbReference>
<proteinExistence type="predicted"/>
<evidence type="ECO:0000256" key="1">
    <source>
        <dbReference type="ARBA" id="ARBA00004123"/>
    </source>
</evidence>
<dbReference type="SMART" id="SM00774">
    <property type="entry name" value="WRKY"/>
    <property type="match status" value="1"/>
</dbReference>
<comment type="subcellular location">
    <subcellularLocation>
        <location evidence="1">Nucleus</location>
    </subcellularLocation>
</comment>
<dbReference type="SUPFAM" id="SSF118290">
    <property type="entry name" value="WRKY DNA-binding domain"/>
    <property type="match status" value="1"/>
</dbReference>
<dbReference type="GO" id="GO:0003700">
    <property type="term" value="F:DNA-binding transcription factor activity"/>
    <property type="evidence" value="ECO:0007669"/>
    <property type="project" value="InterPro"/>
</dbReference>
<protein>
    <submittedName>
        <fullName evidence="7">WRKY transcription factor 55</fullName>
    </submittedName>
</protein>
<dbReference type="PROSITE" id="PS50811">
    <property type="entry name" value="WRKY"/>
    <property type="match status" value="1"/>
</dbReference>
<dbReference type="EMBL" id="KE345243">
    <property type="protein sequence ID" value="EXB96548.1"/>
    <property type="molecule type" value="Genomic_DNA"/>
</dbReference>
<dbReference type="Pfam" id="PF03106">
    <property type="entry name" value="WRKY"/>
    <property type="match status" value="1"/>
</dbReference>
<keyword evidence="4" id="KW-0804">Transcription</keyword>